<dbReference type="Proteomes" id="UP001589738">
    <property type="component" value="Unassembled WGS sequence"/>
</dbReference>
<protein>
    <submittedName>
        <fullName evidence="3">CAP domain-containing protein</fullName>
    </submittedName>
</protein>
<dbReference type="EMBL" id="JBHLUU010000122">
    <property type="protein sequence ID" value="MFC0477530.1"/>
    <property type="molecule type" value="Genomic_DNA"/>
</dbReference>
<evidence type="ECO:0000259" key="2">
    <source>
        <dbReference type="Pfam" id="PF00188"/>
    </source>
</evidence>
<feature type="domain" description="SCP" evidence="2">
    <location>
        <begin position="115"/>
        <end position="226"/>
    </location>
</feature>
<proteinExistence type="predicted"/>
<dbReference type="PANTHER" id="PTHR31157:SF1">
    <property type="entry name" value="SCP DOMAIN-CONTAINING PROTEIN"/>
    <property type="match status" value="1"/>
</dbReference>
<dbReference type="InterPro" id="IPR014258">
    <property type="entry name" value="CAP_domain_YkwD-like"/>
</dbReference>
<dbReference type="Gene3D" id="3.40.33.10">
    <property type="entry name" value="CAP"/>
    <property type="match status" value="1"/>
</dbReference>
<keyword evidence="4" id="KW-1185">Reference proteome</keyword>
<feature type="compositionally biased region" description="Low complexity" evidence="1">
    <location>
        <begin position="59"/>
        <end position="103"/>
    </location>
</feature>
<dbReference type="Pfam" id="PF00188">
    <property type="entry name" value="CAP"/>
    <property type="match status" value="1"/>
</dbReference>
<evidence type="ECO:0000313" key="4">
    <source>
        <dbReference type="Proteomes" id="UP001589738"/>
    </source>
</evidence>
<dbReference type="PANTHER" id="PTHR31157">
    <property type="entry name" value="SCP DOMAIN-CONTAINING PROTEIN"/>
    <property type="match status" value="1"/>
</dbReference>
<comment type="caution">
    <text evidence="3">The sequence shown here is derived from an EMBL/GenBank/DDBJ whole genome shotgun (WGS) entry which is preliminary data.</text>
</comment>
<evidence type="ECO:0000256" key="1">
    <source>
        <dbReference type="SAM" id="MobiDB-lite"/>
    </source>
</evidence>
<dbReference type="InterPro" id="IPR014044">
    <property type="entry name" value="CAP_dom"/>
</dbReference>
<dbReference type="NCBIfam" id="TIGR02909">
    <property type="entry name" value="spore_YkwD"/>
    <property type="match status" value="1"/>
</dbReference>
<accession>A0ABV6KWY3</accession>
<dbReference type="CDD" id="cd05379">
    <property type="entry name" value="CAP_bacterial"/>
    <property type="match status" value="1"/>
</dbReference>
<reference evidence="3 4" key="1">
    <citation type="submission" date="2024-09" db="EMBL/GenBank/DDBJ databases">
        <authorList>
            <person name="Sun Q."/>
            <person name="Mori K."/>
        </authorList>
    </citation>
    <scope>NUCLEOTIDE SEQUENCE [LARGE SCALE GENOMIC DNA]</scope>
    <source>
        <strain evidence="3 4">CGMCC 1.9126</strain>
    </source>
</reference>
<dbReference type="RefSeq" id="WP_160547099.1">
    <property type="nucleotide sequence ID" value="NZ_JBHLUU010000122.1"/>
</dbReference>
<feature type="region of interest" description="Disordered" evidence="1">
    <location>
        <begin position="55"/>
        <end position="107"/>
    </location>
</feature>
<feature type="region of interest" description="Disordered" evidence="1">
    <location>
        <begin position="31"/>
        <end position="50"/>
    </location>
</feature>
<name>A0ABV6KWY3_9BACI</name>
<sequence>MNGSSNEQGKSKSLAHNGDILKIKTGVITIDPNAYSTGTPSGKYPHSQIIKQGQWKIVTGQAGQQQPTQQQPQATQPQQAPTQNQNQAAPADQAPAPKTTPAAGSISSIESRVIELTNAERKKAGLPTLQADTKLSNVAREKSRDMQQKGYFSHTSPTYGSPFDMMRDFGITYQSAGENIAKGQRTPEEVVQAWMNSEGHRKNILSGNYSHIGVGYVEAGNHWTQMFIKK</sequence>
<dbReference type="SUPFAM" id="SSF55797">
    <property type="entry name" value="PR-1-like"/>
    <property type="match status" value="1"/>
</dbReference>
<evidence type="ECO:0000313" key="3">
    <source>
        <dbReference type="EMBL" id="MFC0477530.1"/>
    </source>
</evidence>
<organism evidence="3 4">
    <name type="scientific">Robertmurraya beringensis</name>
    <dbReference type="NCBI Taxonomy" id="641660"/>
    <lineage>
        <taxon>Bacteria</taxon>
        <taxon>Bacillati</taxon>
        <taxon>Bacillota</taxon>
        <taxon>Bacilli</taxon>
        <taxon>Bacillales</taxon>
        <taxon>Bacillaceae</taxon>
        <taxon>Robertmurraya</taxon>
    </lineage>
</organism>
<gene>
    <name evidence="3" type="ORF">ACFFHF_20270</name>
</gene>
<dbReference type="InterPro" id="IPR035940">
    <property type="entry name" value="CAP_sf"/>
</dbReference>